<evidence type="ECO:0000313" key="1">
    <source>
        <dbReference type="EMBL" id="KAG5615294.1"/>
    </source>
</evidence>
<organism evidence="1 2">
    <name type="scientific">Solanum commersonii</name>
    <name type="common">Commerson's wild potato</name>
    <name type="synonym">Commerson's nightshade</name>
    <dbReference type="NCBI Taxonomy" id="4109"/>
    <lineage>
        <taxon>Eukaryota</taxon>
        <taxon>Viridiplantae</taxon>
        <taxon>Streptophyta</taxon>
        <taxon>Embryophyta</taxon>
        <taxon>Tracheophyta</taxon>
        <taxon>Spermatophyta</taxon>
        <taxon>Magnoliopsida</taxon>
        <taxon>eudicotyledons</taxon>
        <taxon>Gunneridae</taxon>
        <taxon>Pentapetalae</taxon>
        <taxon>asterids</taxon>
        <taxon>lamiids</taxon>
        <taxon>Solanales</taxon>
        <taxon>Solanaceae</taxon>
        <taxon>Solanoideae</taxon>
        <taxon>Solaneae</taxon>
        <taxon>Solanum</taxon>
    </lineage>
</organism>
<name>A0A9J5ZST8_SOLCO</name>
<comment type="caution">
    <text evidence="1">The sequence shown here is derived from an EMBL/GenBank/DDBJ whole genome shotgun (WGS) entry which is preliminary data.</text>
</comment>
<dbReference type="AlphaFoldDB" id="A0A9J5ZST8"/>
<keyword evidence="2" id="KW-1185">Reference proteome</keyword>
<dbReference type="Proteomes" id="UP000824120">
    <property type="component" value="Chromosome 3"/>
</dbReference>
<reference evidence="1 2" key="1">
    <citation type="submission" date="2020-09" db="EMBL/GenBank/DDBJ databases">
        <title>De no assembly of potato wild relative species, Solanum commersonii.</title>
        <authorList>
            <person name="Cho K."/>
        </authorList>
    </citation>
    <scope>NUCLEOTIDE SEQUENCE [LARGE SCALE GENOMIC DNA]</scope>
    <source>
        <strain evidence="1">LZ3.2</strain>
        <tissue evidence="1">Leaf</tissue>
    </source>
</reference>
<proteinExistence type="predicted"/>
<gene>
    <name evidence="1" type="ORF">H5410_015118</name>
</gene>
<sequence>MKKDLRRATTLTKALLGRQPKVKVRKMLKSASWRAKDLVGKSPNLSAILI</sequence>
<dbReference type="EMBL" id="JACXVP010000003">
    <property type="protein sequence ID" value="KAG5615294.1"/>
    <property type="molecule type" value="Genomic_DNA"/>
</dbReference>
<accession>A0A9J5ZST8</accession>
<protein>
    <submittedName>
        <fullName evidence="1">Uncharacterized protein</fullName>
    </submittedName>
</protein>
<evidence type="ECO:0000313" key="2">
    <source>
        <dbReference type="Proteomes" id="UP000824120"/>
    </source>
</evidence>